<comment type="caution">
    <text evidence="2">The sequence shown here is derived from an EMBL/GenBank/DDBJ whole genome shotgun (WGS) entry which is preliminary data.</text>
</comment>
<dbReference type="InterPro" id="IPR007048">
    <property type="entry name" value="IraD/Gp25-like"/>
</dbReference>
<keyword evidence="3" id="KW-1185">Reference proteome</keyword>
<evidence type="ECO:0000259" key="1">
    <source>
        <dbReference type="Pfam" id="PF04965"/>
    </source>
</evidence>
<reference evidence="2 3" key="1">
    <citation type="journal article" date="2013" name="PLoS ONE">
        <title>Identification and characterization of three novel lipases belonging to families II and V from Anaerovibrio lipolyticus 5ST.</title>
        <authorList>
            <person name="Prive F."/>
            <person name="Kaderbhai N.N."/>
            <person name="Girdwood S."/>
            <person name="Worgan H.J."/>
            <person name="Pinloche E."/>
            <person name="Scollan N.D."/>
            <person name="Huws S.A."/>
            <person name="Newbold C.J."/>
        </authorList>
    </citation>
    <scope>NUCLEOTIDE SEQUENCE [LARGE SCALE GENOMIC DNA]</scope>
    <source>
        <strain evidence="2 3">5S</strain>
    </source>
</reference>
<feature type="domain" description="IraD/Gp25-like" evidence="1">
    <location>
        <begin position="21"/>
        <end position="104"/>
    </location>
</feature>
<dbReference type="Gene3D" id="3.10.450.40">
    <property type="match status" value="1"/>
</dbReference>
<dbReference type="EMBL" id="JSCE01000085">
    <property type="protein sequence ID" value="KHM52550.1"/>
    <property type="molecule type" value="Genomic_DNA"/>
</dbReference>
<dbReference type="STRING" id="82374.NZ47_04230"/>
<dbReference type="AlphaFoldDB" id="A0A0B2JW22"/>
<evidence type="ECO:0000313" key="2">
    <source>
        <dbReference type="EMBL" id="KHM52550.1"/>
    </source>
</evidence>
<organism evidence="2 3">
    <name type="scientific">Anaerovibrio lipolyticus</name>
    <dbReference type="NCBI Taxonomy" id="82374"/>
    <lineage>
        <taxon>Bacteria</taxon>
        <taxon>Bacillati</taxon>
        <taxon>Bacillota</taxon>
        <taxon>Negativicutes</taxon>
        <taxon>Selenomonadales</taxon>
        <taxon>Selenomonadaceae</taxon>
        <taxon>Anaerovibrio</taxon>
    </lineage>
</organism>
<dbReference type="Proteomes" id="UP000030993">
    <property type="component" value="Unassembled WGS sequence"/>
</dbReference>
<evidence type="ECO:0000313" key="3">
    <source>
        <dbReference type="Proteomes" id="UP000030993"/>
    </source>
</evidence>
<name>A0A0B2JW22_9FIRM</name>
<dbReference type="SUPFAM" id="SSF160719">
    <property type="entry name" value="gpW/gp25-like"/>
    <property type="match status" value="1"/>
</dbReference>
<sequence>MRIIDITAELGEINFSPGSELEEIAQNVRTILTTLKKSVPMDREFGLNASVVDLPIAAAQAAMTADIVAAINRYEPRAQVVSVSYEGKETEGTVKPKVRIKINGA</sequence>
<gene>
    <name evidence="2" type="ORF">NZ47_04230</name>
</gene>
<dbReference type="Pfam" id="PF04965">
    <property type="entry name" value="GPW_gp25"/>
    <property type="match status" value="1"/>
</dbReference>
<proteinExistence type="predicted"/>
<dbReference type="RefSeq" id="WP_039206771.1">
    <property type="nucleotide sequence ID" value="NZ_JSCE01000085.1"/>
</dbReference>
<protein>
    <recommendedName>
        <fullName evidence="1">IraD/Gp25-like domain-containing protein</fullName>
    </recommendedName>
</protein>
<accession>A0A0B2JW22</accession>